<geneLocation type="plasmid" evidence="2 3">
    <name>pCRI9333.03</name>
</geneLocation>
<gene>
    <name evidence="2" type="ORF">Cri9333_4828</name>
</gene>
<dbReference type="InterPro" id="IPR036086">
    <property type="entry name" value="ParB/Sulfiredoxin_sf"/>
</dbReference>
<dbReference type="GO" id="GO:0005694">
    <property type="term" value="C:chromosome"/>
    <property type="evidence" value="ECO:0007669"/>
    <property type="project" value="TreeGrafter"/>
</dbReference>
<sequence length="95" mass="10915">MPRPRKTEQPYKAKANIDFLMGEEQPSITPLSIPIDSISLPETKPRRYFDPAKMEQLIQSVKTHGILENLLIRPLPGQESKYELVAGERRYPTSH</sequence>
<dbReference type="SUPFAM" id="SSF110849">
    <property type="entry name" value="ParB/Sulfiredoxin"/>
    <property type="match status" value="1"/>
</dbReference>
<dbReference type="Proteomes" id="UP000010472">
    <property type="component" value="Plasmid pCRI9333.03"/>
</dbReference>
<dbReference type="GO" id="GO:0007059">
    <property type="term" value="P:chromosome segregation"/>
    <property type="evidence" value="ECO:0007669"/>
    <property type="project" value="TreeGrafter"/>
</dbReference>
<protein>
    <submittedName>
        <fullName evidence="2">ParB domain protein nuclease</fullName>
    </submittedName>
</protein>
<dbReference type="PANTHER" id="PTHR33375:SF1">
    <property type="entry name" value="CHROMOSOME-PARTITIONING PROTEIN PARB-RELATED"/>
    <property type="match status" value="1"/>
</dbReference>
<dbReference type="InterPro" id="IPR050336">
    <property type="entry name" value="Chromosome_partition/occlusion"/>
</dbReference>
<organism evidence="2 3">
    <name type="scientific">Crinalium epipsammum PCC 9333</name>
    <dbReference type="NCBI Taxonomy" id="1173022"/>
    <lineage>
        <taxon>Bacteria</taxon>
        <taxon>Bacillati</taxon>
        <taxon>Cyanobacteriota</taxon>
        <taxon>Cyanophyceae</taxon>
        <taxon>Gomontiellales</taxon>
        <taxon>Gomontiellaceae</taxon>
        <taxon>Crinalium</taxon>
    </lineage>
</organism>
<keyword evidence="3" id="KW-1185">Reference proteome</keyword>
<name>K9W819_9CYAN</name>
<evidence type="ECO:0000313" key="3">
    <source>
        <dbReference type="Proteomes" id="UP000010472"/>
    </source>
</evidence>
<dbReference type="RefSeq" id="WP_015205591.1">
    <property type="nucleotide sequence ID" value="NC_019754.1"/>
</dbReference>
<reference evidence="2 3" key="1">
    <citation type="submission" date="2012-06" db="EMBL/GenBank/DDBJ databases">
        <title>Finished plasmid 3 of genome of Crinalium epipsammum PCC 9333.</title>
        <authorList>
            <consortium name="US DOE Joint Genome Institute"/>
            <person name="Gugger M."/>
            <person name="Coursin T."/>
            <person name="Rippka R."/>
            <person name="Tandeau De Marsac N."/>
            <person name="Huntemann M."/>
            <person name="Wei C.-L."/>
            <person name="Han J."/>
            <person name="Detter J.C."/>
            <person name="Han C."/>
            <person name="Tapia R."/>
            <person name="Davenport K."/>
            <person name="Daligault H."/>
            <person name="Erkkila T."/>
            <person name="Gu W."/>
            <person name="Munk A.C.C."/>
            <person name="Teshima H."/>
            <person name="Xu Y."/>
            <person name="Chain P."/>
            <person name="Chen A."/>
            <person name="Krypides N."/>
            <person name="Mavromatis K."/>
            <person name="Markowitz V."/>
            <person name="Szeto E."/>
            <person name="Ivanova N."/>
            <person name="Mikhailova N."/>
            <person name="Ovchinnikova G."/>
            <person name="Pagani I."/>
            <person name="Pati A."/>
            <person name="Goodwin L."/>
            <person name="Peters L."/>
            <person name="Pitluck S."/>
            <person name="Woyke T."/>
            <person name="Kerfeld C."/>
        </authorList>
    </citation>
    <scope>NUCLEOTIDE SEQUENCE [LARGE SCALE GENOMIC DNA]</scope>
    <source>
        <strain evidence="2 3">PCC 9333</strain>
        <plasmid evidence="3">Plasmid pCRI9333.03</plasmid>
    </source>
</reference>
<dbReference type="OrthoDB" id="9802051at2"/>
<dbReference type="AlphaFoldDB" id="K9W819"/>
<dbReference type="KEGG" id="cep:Cri9333_4828"/>
<evidence type="ECO:0000313" key="2">
    <source>
        <dbReference type="EMBL" id="AFZ15595.1"/>
    </source>
</evidence>
<dbReference type="PANTHER" id="PTHR33375">
    <property type="entry name" value="CHROMOSOME-PARTITIONING PROTEIN PARB-RELATED"/>
    <property type="match status" value="1"/>
</dbReference>
<dbReference type="Pfam" id="PF02195">
    <property type="entry name" value="ParB_N"/>
    <property type="match status" value="1"/>
</dbReference>
<dbReference type="EMBL" id="CP003623">
    <property type="protein sequence ID" value="AFZ15595.1"/>
    <property type="molecule type" value="Genomic_DNA"/>
</dbReference>
<evidence type="ECO:0000259" key="1">
    <source>
        <dbReference type="Pfam" id="PF02195"/>
    </source>
</evidence>
<keyword evidence="2" id="KW-0614">Plasmid</keyword>
<dbReference type="HOGENOM" id="CLU_2368127_0_0_3"/>
<proteinExistence type="predicted"/>
<dbReference type="InterPro" id="IPR003115">
    <property type="entry name" value="ParB_N"/>
</dbReference>
<accession>K9W819</accession>
<dbReference type="Gene3D" id="3.90.1530.10">
    <property type="entry name" value="Conserved hypothetical protein from pyrococcus furiosus pfu- 392566-001, ParB domain"/>
    <property type="match status" value="1"/>
</dbReference>
<feature type="domain" description="ParB-like N-terminal" evidence="1">
    <location>
        <begin position="32"/>
        <end position="91"/>
    </location>
</feature>